<keyword evidence="3" id="KW-1185">Reference proteome</keyword>
<dbReference type="Proteomes" id="UP000466997">
    <property type="component" value="Chromosome"/>
</dbReference>
<proteinExistence type="predicted"/>
<evidence type="ECO:0000256" key="1">
    <source>
        <dbReference type="SAM" id="Phobius"/>
    </source>
</evidence>
<feature type="transmembrane region" description="Helical" evidence="1">
    <location>
        <begin position="55"/>
        <end position="76"/>
    </location>
</feature>
<evidence type="ECO:0000313" key="2">
    <source>
        <dbReference type="EMBL" id="BBX13942.1"/>
    </source>
</evidence>
<protein>
    <recommendedName>
        <fullName evidence="4">UsfY protein</fullName>
    </recommendedName>
</protein>
<reference evidence="2 3" key="1">
    <citation type="journal article" date="2019" name="Emerg. Microbes Infect.">
        <title>Comprehensive subspecies identification of 175 nontuberculous mycobacteria species based on 7547 genomic profiles.</title>
        <authorList>
            <person name="Matsumoto Y."/>
            <person name="Kinjo T."/>
            <person name="Motooka D."/>
            <person name="Nabeya D."/>
            <person name="Jung N."/>
            <person name="Uechi K."/>
            <person name="Horii T."/>
            <person name="Iida T."/>
            <person name="Fujita J."/>
            <person name="Nakamura S."/>
        </authorList>
    </citation>
    <scope>NUCLEOTIDE SEQUENCE [LARGE SCALE GENOMIC DNA]</scope>
    <source>
        <strain evidence="2 3">JCM 6391</strain>
    </source>
</reference>
<dbReference type="AlphaFoldDB" id="A0A7I7JS90"/>
<keyword evidence="1" id="KW-0472">Membrane</keyword>
<evidence type="ECO:0000313" key="3">
    <source>
        <dbReference type="Proteomes" id="UP000466997"/>
    </source>
</evidence>
<keyword evidence="1" id="KW-1133">Transmembrane helix</keyword>
<name>A0A7I7JS90_9MYCO</name>
<evidence type="ECO:0008006" key="4">
    <source>
        <dbReference type="Google" id="ProtNLM"/>
    </source>
</evidence>
<keyword evidence="1" id="KW-0812">Transmembrane</keyword>
<feature type="transmembrane region" description="Helical" evidence="1">
    <location>
        <begin position="30"/>
        <end position="49"/>
    </location>
</feature>
<sequence>MDETEYPIDEARTTRPRAGMMFKDRREAPGLAMLLMAVLALVGFMSAAVQHHAGWSLGFGIAALALAVGGVAWIWVGRNRAIRATGAGNHRRQT</sequence>
<dbReference type="KEGG" id="mnm:MNVM_30230"/>
<dbReference type="EMBL" id="AP022562">
    <property type="protein sequence ID" value="BBX13942.1"/>
    <property type="molecule type" value="Genomic_DNA"/>
</dbReference>
<accession>A0A7I7JS90</accession>
<organism evidence="2 3">
    <name type="scientific">Mycobacterium novum</name>
    <dbReference type="NCBI Taxonomy" id="2492438"/>
    <lineage>
        <taxon>Bacteria</taxon>
        <taxon>Bacillati</taxon>
        <taxon>Actinomycetota</taxon>
        <taxon>Actinomycetes</taxon>
        <taxon>Mycobacteriales</taxon>
        <taxon>Mycobacteriaceae</taxon>
        <taxon>Mycobacterium</taxon>
    </lineage>
</organism>
<gene>
    <name evidence="2" type="ORF">MNVM_30230</name>
</gene>